<dbReference type="Proteomes" id="UP000291613">
    <property type="component" value="Unassembled WGS sequence"/>
</dbReference>
<sequence>MIALHDYELSAECYKVRLMLGLLGLKWRVVPVDYYPGAEHKTPAFRTLSPLGRIPVLEDDGFTLHEPHAILIYLAGRYDTSDHWSPREPRLAAEVAQWLSFAVDLDASAGAARRADGFFEAVDADAARAEAHRLFRILDEHLWFGERQGRGWLCPAERPTIAEIACFPAVALSEEGGVSRQDYPAIRRWMDRVKRVPGFSVMSGVFPAAPGR</sequence>
<dbReference type="InterPro" id="IPR036249">
    <property type="entry name" value="Thioredoxin-like_sf"/>
</dbReference>
<dbReference type="GO" id="GO:0016740">
    <property type="term" value="F:transferase activity"/>
    <property type="evidence" value="ECO:0007669"/>
    <property type="project" value="UniProtKB-KW"/>
</dbReference>
<comment type="caution">
    <text evidence="3">The sequence shown here is derived from an EMBL/GenBank/DDBJ whole genome shotgun (WGS) entry which is preliminary data.</text>
</comment>
<dbReference type="InterPro" id="IPR040079">
    <property type="entry name" value="Glutathione_S-Trfase"/>
</dbReference>
<accession>A0A4Q9GP06</accession>
<dbReference type="PANTHER" id="PTHR44051">
    <property type="entry name" value="GLUTATHIONE S-TRANSFERASE-RELATED"/>
    <property type="match status" value="1"/>
</dbReference>
<dbReference type="PANTHER" id="PTHR44051:SF2">
    <property type="entry name" value="HYPOTHETICAL GLUTATHIONE S-TRANSFERASE LIKE PROTEIN"/>
    <property type="match status" value="1"/>
</dbReference>
<dbReference type="AlphaFoldDB" id="A0A4Q9GP06"/>
<dbReference type="InterPro" id="IPR036282">
    <property type="entry name" value="Glutathione-S-Trfase_C_sf"/>
</dbReference>
<dbReference type="SUPFAM" id="SSF47616">
    <property type="entry name" value="GST C-terminal domain-like"/>
    <property type="match status" value="1"/>
</dbReference>
<keyword evidence="3" id="KW-0808">Transferase</keyword>
<reference evidence="3 4" key="1">
    <citation type="submission" date="2019-02" db="EMBL/GenBank/DDBJ databases">
        <title>Hansschlegelia quercus sp. nov., a novel methylotrophic bacterium from buds of oak (Quercus robur L.).</title>
        <authorList>
            <person name="Agafonova N.V."/>
            <person name="Kaparullina E.N."/>
            <person name="Grouzdev D.S."/>
            <person name="Doronina N.V."/>
        </authorList>
    </citation>
    <scope>NUCLEOTIDE SEQUENCE [LARGE SCALE GENOMIC DNA]</scope>
    <source>
        <strain evidence="3 4">Dub</strain>
    </source>
</reference>
<dbReference type="PROSITE" id="PS50404">
    <property type="entry name" value="GST_NTER"/>
    <property type="match status" value="1"/>
</dbReference>
<dbReference type="InterPro" id="IPR004045">
    <property type="entry name" value="Glutathione_S-Trfase_N"/>
</dbReference>
<proteinExistence type="predicted"/>
<feature type="domain" description="GST N-terminal" evidence="1">
    <location>
        <begin position="1"/>
        <end position="82"/>
    </location>
</feature>
<dbReference type="Pfam" id="PF13417">
    <property type="entry name" value="GST_N_3"/>
    <property type="match status" value="1"/>
</dbReference>
<name>A0A4Q9GP06_9HYPH</name>
<protein>
    <submittedName>
        <fullName evidence="3">Glutathione S-transferase family protein</fullName>
    </submittedName>
</protein>
<dbReference type="SFLD" id="SFLDG00358">
    <property type="entry name" value="Main_(cytGST)"/>
    <property type="match status" value="1"/>
</dbReference>
<dbReference type="SFLD" id="SFLDS00019">
    <property type="entry name" value="Glutathione_Transferase_(cytos"/>
    <property type="match status" value="1"/>
</dbReference>
<dbReference type="SUPFAM" id="SSF52833">
    <property type="entry name" value="Thioredoxin-like"/>
    <property type="match status" value="1"/>
</dbReference>
<dbReference type="PROSITE" id="PS50405">
    <property type="entry name" value="GST_CTER"/>
    <property type="match status" value="1"/>
</dbReference>
<dbReference type="InterPro" id="IPR010987">
    <property type="entry name" value="Glutathione-S-Trfase_C-like"/>
</dbReference>
<evidence type="ECO:0000259" key="1">
    <source>
        <dbReference type="PROSITE" id="PS50404"/>
    </source>
</evidence>
<dbReference type="RefSeq" id="WP_131001502.1">
    <property type="nucleotide sequence ID" value="NZ_JBHSZR010000002.1"/>
</dbReference>
<dbReference type="EMBL" id="SIUB01000001">
    <property type="protein sequence ID" value="TBN55251.1"/>
    <property type="molecule type" value="Genomic_DNA"/>
</dbReference>
<dbReference type="CDD" id="cd03056">
    <property type="entry name" value="GST_N_4"/>
    <property type="match status" value="1"/>
</dbReference>
<evidence type="ECO:0000313" key="3">
    <source>
        <dbReference type="EMBL" id="TBN55251.1"/>
    </source>
</evidence>
<dbReference type="Gene3D" id="1.20.1050.10">
    <property type="match status" value="1"/>
</dbReference>
<dbReference type="OrthoDB" id="9810080at2"/>
<dbReference type="Gene3D" id="3.40.30.10">
    <property type="entry name" value="Glutaredoxin"/>
    <property type="match status" value="1"/>
</dbReference>
<evidence type="ECO:0000259" key="2">
    <source>
        <dbReference type="PROSITE" id="PS50405"/>
    </source>
</evidence>
<feature type="domain" description="GST C-terminal" evidence="2">
    <location>
        <begin position="88"/>
        <end position="211"/>
    </location>
</feature>
<gene>
    <name evidence="3" type="ORF">EYR15_03745</name>
</gene>
<dbReference type="Pfam" id="PF13410">
    <property type="entry name" value="GST_C_2"/>
    <property type="match status" value="1"/>
</dbReference>
<evidence type="ECO:0000313" key="4">
    <source>
        <dbReference type="Proteomes" id="UP000291613"/>
    </source>
</evidence>
<organism evidence="3 4">
    <name type="scientific">Hansschlegelia quercus</name>
    <dbReference type="NCBI Taxonomy" id="2528245"/>
    <lineage>
        <taxon>Bacteria</taxon>
        <taxon>Pseudomonadati</taxon>
        <taxon>Pseudomonadota</taxon>
        <taxon>Alphaproteobacteria</taxon>
        <taxon>Hyphomicrobiales</taxon>
        <taxon>Methylopilaceae</taxon>
        <taxon>Hansschlegelia</taxon>
    </lineage>
</organism>
<keyword evidence="4" id="KW-1185">Reference proteome</keyword>